<keyword evidence="3" id="KW-0274">FAD</keyword>
<comment type="caution">
    <text evidence="7">The sequence shown here is derived from an EMBL/GenBank/DDBJ whole genome shotgun (WGS) entry which is preliminary data.</text>
</comment>
<dbReference type="InterPro" id="IPR006076">
    <property type="entry name" value="FAD-dep_OxRdtase"/>
</dbReference>
<name>A0A2H0M0W2_9BACT</name>
<proteinExistence type="inferred from homology"/>
<protein>
    <submittedName>
        <fullName evidence="7">FAD-dependent oxidoreductase</fullName>
    </submittedName>
</protein>
<dbReference type="Gene3D" id="3.30.9.10">
    <property type="entry name" value="D-Amino Acid Oxidase, subunit A, domain 2"/>
    <property type="match status" value="1"/>
</dbReference>
<keyword evidence="4" id="KW-0560">Oxidoreductase</keyword>
<organism evidence="7 8">
    <name type="scientific">Candidatus Ghiorseimicrobium undicola</name>
    <dbReference type="NCBI Taxonomy" id="1974746"/>
    <lineage>
        <taxon>Bacteria</taxon>
        <taxon>Pseudomonadati</taxon>
        <taxon>Candidatus Omnitrophota</taxon>
        <taxon>Candidatus Ghiorseimicrobium</taxon>
    </lineage>
</organism>
<dbReference type="EMBL" id="PCWA01000045">
    <property type="protein sequence ID" value="PIQ89365.1"/>
    <property type="molecule type" value="Genomic_DNA"/>
</dbReference>
<evidence type="ECO:0000259" key="6">
    <source>
        <dbReference type="Pfam" id="PF01266"/>
    </source>
</evidence>
<keyword evidence="2" id="KW-0285">Flavoprotein</keyword>
<dbReference type="PANTHER" id="PTHR43104:SF4">
    <property type="entry name" value="L-2-HYDROXYGLUTARATE DEHYDROGENASE, MITOCHONDRIAL"/>
    <property type="match status" value="1"/>
</dbReference>
<evidence type="ECO:0000256" key="2">
    <source>
        <dbReference type="ARBA" id="ARBA00022630"/>
    </source>
</evidence>
<accession>A0A2H0M0W2</accession>
<feature type="domain" description="FAD dependent oxidoreductase" evidence="6">
    <location>
        <begin position="6"/>
        <end position="365"/>
    </location>
</feature>
<dbReference type="Pfam" id="PF01266">
    <property type="entry name" value="DAO"/>
    <property type="match status" value="1"/>
</dbReference>
<dbReference type="GO" id="GO:0047545">
    <property type="term" value="F:(S)-2-hydroxyglutarate dehydrogenase activity"/>
    <property type="evidence" value="ECO:0007669"/>
    <property type="project" value="TreeGrafter"/>
</dbReference>
<evidence type="ECO:0000256" key="3">
    <source>
        <dbReference type="ARBA" id="ARBA00022827"/>
    </source>
</evidence>
<sequence length="373" mass="40879">MQKTYITVIGAGVVGLAITYELSKHNKDILVLERHDSFGRETSSRNSEVIHAGLYYAPHSLKADTCIRGNRLLYELCKKHDIAHKKLGKLVVASGDDEIKKIESIYENAQKSGVRDLKFLGSGEISGLEPDIRVKKALFSPDSGIIDTHGLMKFFYKAAEANGVIFSFSSEAAGIEKKSGGYAVTVKEPGGELFKFETRFVVNAAGLSSDKVAAAAGMDIEKLGYKISYCKGQYFRIKNSGKFSIKRLIYPPATKIDLGIHITPDLAGSLRLGPDAKYIDHIDYSVNEEDKKIFLNSAKRFLPALEIGDLISDTCGIRPKLQEEGEDFRDFVIREEGAEGLDGFINLIGIESPGLTGCLAIAEIVNTFIKKGK</sequence>
<reference evidence="7 8" key="1">
    <citation type="submission" date="2017-09" db="EMBL/GenBank/DDBJ databases">
        <title>Depth-based differentiation of microbial function through sediment-hosted aquifers and enrichment of novel symbionts in the deep terrestrial subsurface.</title>
        <authorList>
            <person name="Probst A.J."/>
            <person name="Ladd B."/>
            <person name="Jarett J.K."/>
            <person name="Geller-Mcgrath D.E."/>
            <person name="Sieber C.M."/>
            <person name="Emerson J.B."/>
            <person name="Anantharaman K."/>
            <person name="Thomas B.C."/>
            <person name="Malmstrom R."/>
            <person name="Stieglmeier M."/>
            <person name="Klingl A."/>
            <person name="Woyke T."/>
            <person name="Ryan C.M."/>
            <person name="Banfield J.F."/>
        </authorList>
    </citation>
    <scope>NUCLEOTIDE SEQUENCE [LARGE SCALE GENOMIC DNA]</scope>
    <source>
        <strain evidence="7">CG11_big_fil_rev_8_21_14_0_20_42_13</strain>
    </source>
</reference>
<evidence type="ECO:0000313" key="8">
    <source>
        <dbReference type="Proteomes" id="UP000229641"/>
    </source>
</evidence>
<dbReference type="PANTHER" id="PTHR43104">
    <property type="entry name" value="L-2-HYDROXYGLUTARATE DEHYDROGENASE, MITOCHONDRIAL"/>
    <property type="match status" value="1"/>
</dbReference>
<dbReference type="AlphaFoldDB" id="A0A2H0M0W2"/>
<gene>
    <name evidence="7" type="ORF">COV72_03215</name>
</gene>
<evidence type="ECO:0000313" key="7">
    <source>
        <dbReference type="EMBL" id="PIQ89365.1"/>
    </source>
</evidence>
<evidence type="ECO:0000256" key="5">
    <source>
        <dbReference type="ARBA" id="ARBA00037941"/>
    </source>
</evidence>
<dbReference type="InterPro" id="IPR036188">
    <property type="entry name" value="FAD/NAD-bd_sf"/>
</dbReference>
<comment type="similarity">
    <text evidence="5">Belongs to the L2HGDH family.</text>
</comment>
<evidence type="ECO:0000256" key="4">
    <source>
        <dbReference type="ARBA" id="ARBA00023002"/>
    </source>
</evidence>
<dbReference type="SUPFAM" id="SSF51905">
    <property type="entry name" value="FAD/NAD(P)-binding domain"/>
    <property type="match status" value="1"/>
</dbReference>
<evidence type="ECO:0000256" key="1">
    <source>
        <dbReference type="ARBA" id="ARBA00001974"/>
    </source>
</evidence>
<dbReference type="Proteomes" id="UP000229641">
    <property type="component" value="Unassembled WGS sequence"/>
</dbReference>
<comment type="cofactor">
    <cofactor evidence="1">
        <name>FAD</name>
        <dbReference type="ChEBI" id="CHEBI:57692"/>
    </cofactor>
</comment>
<dbReference type="Gene3D" id="3.50.50.60">
    <property type="entry name" value="FAD/NAD(P)-binding domain"/>
    <property type="match status" value="1"/>
</dbReference>